<name>A0A317T674_9CHLB</name>
<feature type="domain" description="DUF7000" evidence="1">
    <location>
        <begin position="6"/>
        <end position="159"/>
    </location>
</feature>
<evidence type="ECO:0000259" key="1">
    <source>
        <dbReference type="Pfam" id="PF22526"/>
    </source>
</evidence>
<reference evidence="3" key="1">
    <citation type="submission" date="2017-10" db="EMBL/GenBank/DDBJ databases">
        <authorList>
            <person name="Gaisin V.A."/>
            <person name="Rysina M.S."/>
            <person name="Grouzdev D.S."/>
        </authorList>
    </citation>
    <scope>NUCLEOTIDE SEQUENCE [LARGE SCALE GENOMIC DNA]</scope>
    <source>
        <strain evidence="3">V1</strain>
    </source>
</reference>
<protein>
    <recommendedName>
        <fullName evidence="1">DUF7000 domain-containing protein</fullName>
    </recommendedName>
</protein>
<sequence length="161" mass="18769">MHSIRKDMQEFHEQLRNGAIQRAYRALLSYMMELRIHFKNKYPDSSVSALYQGYMDMTYFAVSPPSLKQRDLKIAIVFNYEAFRFEAWLSGRNRDVNRKYWETFKDRKWPAYRVVTPAKGVDSIVECDLAQGFDLSDSDALTASIETGTNTFIKDIEGILT</sequence>
<evidence type="ECO:0000313" key="2">
    <source>
        <dbReference type="EMBL" id="PWW80976.1"/>
    </source>
</evidence>
<dbReference type="AlphaFoldDB" id="A0A317T674"/>
<keyword evidence="3" id="KW-1185">Reference proteome</keyword>
<organism evidence="2 3">
    <name type="scientific">Prosthecochloris marina</name>
    <dbReference type="NCBI Taxonomy" id="2017681"/>
    <lineage>
        <taxon>Bacteria</taxon>
        <taxon>Pseudomonadati</taxon>
        <taxon>Chlorobiota</taxon>
        <taxon>Chlorobiia</taxon>
        <taxon>Chlorobiales</taxon>
        <taxon>Chlorobiaceae</taxon>
        <taxon>Prosthecochloris</taxon>
    </lineage>
</organism>
<evidence type="ECO:0000313" key="3">
    <source>
        <dbReference type="Proteomes" id="UP000246278"/>
    </source>
</evidence>
<accession>A0A317T674</accession>
<proteinExistence type="predicted"/>
<dbReference type="Pfam" id="PF22526">
    <property type="entry name" value="DUF7000"/>
    <property type="match status" value="1"/>
</dbReference>
<dbReference type="EMBL" id="PDNZ01000013">
    <property type="protein sequence ID" value="PWW80976.1"/>
    <property type="molecule type" value="Genomic_DNA"/>
</dbReference>
<dbReference type="InterPro" id="IPR054269">
    <property type="entry name" value="DUF7000"/>
</dbReference>
<dbReference type="Proteomes" id="UP000246278">
    <property type="component" value="Unassembled WGS sequence"/>
</dbReference>
<gene>
    <name evidence="2" type="ORF">CR164_12700</name>
</gene>
<comment type="caution">
    <text evidence="2">The sequence shown here is derived from an EMBL/GenBank/DDBJ whole genome shotgun (WGS) entry which is preliminary data.</text>
</comment>
<dbReference type="RefSeq" id="WP_110024374.1">
    <property type="nucleotide sequence ID" value="NZ_PDNZ01000013.1"/>
</dbReference>
<dbReference type="OrthoDB" id="9816011at2"/>